<keyword evidence="1" id="KW-0812">Transmembrane</keyword>
<name>A0AAD4C910_BOLED</name>
<protein>
    <submittedName>
        <fullName evidence="2">Uncharacterized protein</fullName>
    </submittedName>
</protein>
<evidence type="ECO:0000313" key="2">
    <source>
        <dbReference type="EMBL" id="KAF8452686.1"/>
    </source>
</evidence>
<sequence length="112" mass="12773">MHPQSSSLSLLASTTTLKPITANSFQVLDVSFCSATYTLSVFNSYAFVPRFILSALVFFFALIRFVSEAFQTFKATKQWVLNRYISLLVRESVLYFLAYVFVSNQIMVGLWD</sequence>
<dbReference type="AlphaFoldDB" id="A0AAD4C910"/>
<proteinExistence type="predicted"/>
<keyword evidence="3" id="KW-1185">Reference proteome</keyword>
<evidence type="ECO:0000313" key="3">
    <source>
        <dbReference type="Proteomes" id="UP001194468"/>
    </source>
</evidence>
<accession>A0AAD4C910</accession>
<evidence type="ECO:0000256" key="1">
    <source>
        <dbReference type="SAM" id="Phobius"/>
    </source>
</evidence>
<feature type="transmembrane region" description="Helical" evidence="1">
    <location>
        <begin position="87"/>
        <end position="111"/>
    </location>
</feature>
<feature type="transmembrane region" description="Helical" evidence="1">
    <location>
        <begin position="46"/>
        <end position="66"/>
    </location>
</feature>
<reference evidence="2" key="1">
    <citation type="submission" date="2019-10" db="EMBL/GenBank/DDBJ databases">
        <authorList>
            <consortium name="DOE Joint Genome Institute"/>
            <person name="Kuo A."/>
            <person name="Miyauchi S."/>
            <person name="Kiss E."/>
            <person name="Drula E."/>
            <person name="Kohler A."/>
            <person name="Sanchez-Garcia M."/>
            <person name="Andreopoulos B."/>
            <person name="Barry K.W."/>
            <person name="Bonito G."/>
            <person name="Buee M."/>
            <person name="Carver A."/>
            <person name="Chen C."/>
            <person name="Cichocki N."/>
            <person name="Clum A."/>
            <person name="Culley D."/>
            <person name="Crous P.W."/>
            <person name="Fauchery L."/>
            <person name="Girlanda M."/>
            <person name="Hayes R."/>
            <person name="Keri Z."/>
            <person name="LaButti K."/>
            <person name="Lipzen A."/>
            <person name="Lombard V."/>
            <person name="Magnuson J."/>
            <person name="Maillard F."/>
            <person name="Morin E."/>
            <person name="Murat C."/>
            <person name="Nolan M."/>
            <person name="Ohm R."/>
            <person name="Pangilinan J."/>
            <person name="Pereira M."/>
            <person name="Perotto S."/>
            <person name="Peter M."/>
            <person name="Riley R."/>
            <person name="Sitrit Y."/>
            <person name="Stielow B."/>
            <person name="Szollosi G."/>
            <person name="Zifcakova L."/>
            <person name="Stursova M."/>
            <person name="Spatafora J.W."/>
            <person name="Tedersoo L."/>
            <person name="Vaario L.-M."/>
            <person name="Yamada A."/>
            <person name="Yan M."/>
            <person name="Wang P."/>
            <person name="Xu J."/>
            <person name="Bruns T."/>
            <person name="Baldrian P."/>
            <person name="Vilgalys R."/>
            <person name="Henrissat B."/>
            <person name="Grigoriev I.V."/>
            <person name="Hibbett D."/>
            <person name="Nagy L.G."/>
            <person name="Martin F.M."/>
        </authorList>
    </citation>
    <scope>NUCLEOTIDE SEQUENCE</scope>
    <source>
        <strain evidence="2">BED1</strain>
    </source>
</reference>
<keyword evidence="1" id="KW-0472">Membrane</keyword>
<organism evidence="2 3">
    <name type="scientific">Boletus edulis BED1</name>
    <dbReference type="NCBI Taxonomy" id="1328754"/>
    <lineage>
        <taxon>Eukaryota</taxon>
        <taxon>Fungi</taxon>
        <taxon>Dikarya</taxon>
        <taxon>Basidiomycota</taxon>
        <taxon>Agaricomycotina</taxon>
        <taxon>Agaricomycetes</taxon>
        <taxon>Agaricomycetidae</taxon>
        <taxon>Boletales</taxon>
        <taxon>Boletineae</taxon>
        <taxon>Boletaceae</taxon>
        <taxon>Boletoideae</taxon>
        <taxon>Boletus</taxon>
    </lineage>
</organism>
<gene>
    <name evidence="2" type="ORF">L210DRAFT_2051728</name>
</gene>
<dbReference type="Proteomes" id="UP001194468">
    <property type="component" value="Unassembled WGS sequence"/>
</dbReference>
<reference evidence="2" key="2">
    <citation type="journal article" date="2020" name="Nat. Commun.">
        <title>Large-scale genome sequencing of mycorrhizal fungi provides insights into the early evolution of symbiotic traits.</title>
        <authorList>
            <person name="Miyauchi S."/>
            <person name="Kiss E."/>
            <person name="Kuo A."/>
            <person name="Drula E."/>
            <person name="Kohler A."/>
            <person name="Sanchez-Garcia M."/>
            <person name="Morin E."/>
            <person name="Andreopoulos B."/>
            <person name="Barry K.W."/>
            <person name="Bonito G."/>
            <person name="Buee M."/>
            <person name="Carver A."/>
            <person name="Chen C."/>
            <person name="Cichocki N."/>
            <person name="Clum A."/>
            <person name="Culley D."/>
            <person name="Crous P.W."/>
            <person name="Fauchery L."/>
            <person name="Girlanda M."/>
            <person name="Hayes R.D."/>
            <person name="Keri Z."/>
            <person name="LaButti K."/>
            <person name="Lipzen A."/>
            <person name="Lombard V."/>
            <person name="Magnuson J."/>
            <person name="Maillard F."/>
            <person name="Murat C."/>
            <person name="Nolan M."/>
            <person name="Ohm R.A."/>
            <person name="Pangilinan J."/>
            <person name="Pereira M.F."/>
            <person name="Perotto S."/>
            <person name="Peter M."/>
            <person name="Pfister S."/>
            <person name="Riley R."/>
            <person name="Sitrit Y."/>
            <person name="Stielow J.B."/>
            <person name="Szollosi G."/>
            <person name="Zifcakova L."/>
            <person name="Stursova M."/>
            <person name="Spatafora J.W."/>
            <person name="Tedersoo L."/>
            <person name="Vaario L.M."/>
            <person name="Yamada A."/>
            <person name="Yan M."/>
            <person name="Wang P."/>
            <person name="Xu J."/>
            <person name="Bruns T."/>
            <person name="Baldrian P."/>
            <person name="Vilgalys R."/>
            <person name="Dunand C."/>
            <person name="Henrissat B."/>
            <person name="Grigoriev I.V."/>
            <person name="Hibbett D."/>
            <person name="Nagy L.G."/>
            <person name="Martin F.M."/>
        </authorList>
    </citation>
    <scope>NUCLEOTIDE SEQUENCE</scope>
    <source>
        <strain evidence="2">BED1</strain>
    </source>
</reference>
<keyword evidence="1" id="KW-1133">Transmembrane helix</keyword>
<dbReference type="EMBL" id="WHUW01000001">
    <property type="protein sequence ID" value="KAF8452686.1"/>
    <property type="molecule type" value="Genomic_DNA"/>
</dbReference>
<comment type="caution">
    <text evidence="2">The sequence shown here is derived from an EMBL/GenBank/DDBJ whole genome shotgun (WGS) entry which is preliminary data.</text>
</comment>